<proteinExistence type="predicted"/>
<dbReference type="RefSeq" id="WP_095656782.1">
    <property type="nucleotide sequence ID" value="NZ_NPOA01000013.1"/>
</dbReference>
<name>A0A2A2IAL0_9BACI</name>
<dbReference type="Proteomes" id="UP000218887">
    <property type="component" value="Unassembled WGS sequence"/>
</dbReference>
<evidence type="ECO:0000313" key="2">
    <source>
        <dbReference type="Proteomes" id="UP000218887"/>
    </source>
</evidence>
<dbReference type="OrthoDB" id="368860at2"/>
<dbReference type="AlphaFoldDB" id="A0A2A2IAL0"/>
<comment type="caution">
    <text evidence="1">The sequence shown here is derived from an EMBL/GenBank/DDBJ whole genome shotgun (WGS) entry which is preliminary data.</text>
</comment>
<keyword evidence="2" id="KW-1185">Reference proteome</keyword>
<accession>A0A2A2IAL0</accession>
<dbReference type="EMBL" id="NPOA01000013">
    <property type="protein sequence ID" value="PAV28366.1"/>
    <property type="molecule type" value="Genomic_DNA"/>
</dbReference>
<evidence type="ECO:0000313" key="1">
    <source>
        <dbReference type="EMBL" id="PAV28366.1"/>
    </source>
</evidence>
<organism evidence="1 2">
    <name type="scientific">Virgibacillus profundi</name>
    <dbReference type="NCBI Taxonomy" id="2024555"/>
    <lineage>
        <taxon>Bacteria</taxon>
        <taxon>Bacillati</taxon>
        <taxon>Bacillota</taxon>
        <taxon>Bacilli</taxon>
        <taxon>Bacillales</taxon>
        <taxon>Bacillaceae</taxon>
        <taxon>Virgibacillus</taxon>
    </lineage>
</organism>
<reference evidence="1 2" key="1">
    <citation type="submission" date="2017-08" db="EMBL/GenBank/DDBJ databases">
        <title>Virgibacillus indicus sp. nov. and Virgibacillus profoundi sp. nov, two moderately halophilic bacteria isolated from marine sediment by using the Microfluidic Streak Plate.</title>
        <authorList>
            <person name="Xu B."/>
            <person name="Hu B."/>
            <person name="Wang J."/>
            <person name="Zhu Y."/>
            <person name="Huang L."/>
            <person name="Du W."/>
            <person name="Huang Y."/>
        </authorList>
    </citation>
    <scope>NUCLEOTIDE SEQUENCE [LARGE SCALE GENOMIC DNA]</scope>
    <source>
        <strain evidence="1 2">IO3-P3-H5</strain>
    </source>
</reference>
<gene>
    <name evidence="1" type="ORF">CIL05_17180</name>
</gene>
<sequence length="93" mass="11194">MKYSYADKPILLVEFEDEEHRLYRAAYGLVLILQLQTKSKKILWPFEFMEELHRKKIKTSRGRQKVPIPNKKETEFIGNVAYFLTILYGEKRE</sequence>
<protein>
    <submittedName>
        <fullName evidence="1">Uncharacterized protein</fullName>
    </submittedName>
</protein>